<name>A0ACB9EEM5_ARCLA</name>
<keyword evidence="2" id="KW-1185">Reference proteome</keyword>
<gene>
    <name evidence="1" type="ORF">L6452_04796</name>
</gene>
<dbReference type="Proteomes" id="UP001055879">
    <property type="component" value="Linkage Group LG02"/>
</dbReference>
<proteinExistence type="predicted"/>
<evidence type="ECO:0000313" key="2">
    <source>
        <dbReference type="Proteomes" id="UP001055879"/>
    </source>
</evidence>
<reference evidence="2" key="1">
    <citation type="journal article" date="2022" name="Mol. Ecol. Resour.">
        <title>The genomes of chicory, endive, great burdock and yacon provide insights into Asteraceae palaeo-polyploidization history and plant inulin production.</title>
        <authorList>
            <person name="Fan W."/>
            <person name="Wang S."/>
            <person name="Wang H."/>
            <person name="Wang A."/>
            <person name="Jiang F."/>
            <person name="Liu H."/>
            <person name="Zhao H."/>
            <person name="Xu D."/>
            <person name="Zhang Y."/>
        </authorList>
    </citation>
    <scope>NUCLEOTIDE SEQUENCE [LARGE SCALE GENOMIC DNA]</scope>
    <source>
        <strain evidence="2">cv. Niubang</strain>
    </source>
</reference>
<comment type="caution">
    <text evidence="1">The sequence shown here is derived from an EMBL/GenBank/DDBJ whole genome shotgun (WGS) entry which is preliminary data.</text>
</comment>
<evidence type="ECO:0000313" key="1">
    <source>
        <dbReference type="EMBL" id="KAI3757262.1"/>
    </source>
</evidence>
<sequence>MRSPVGTSGGSGGGGGGGGGGEREGGGNWLKSSNIATESDISCLRSIKESLQDPFHDIYLPPGILTT</sequence>
<accession>A0ACB9EEM5</accession>
<reference evidence="1 2" key="2">
    <citation type="journal article" date="2022" name="Mol. Ecol. Resour.">
        <title>The genomes of chicory, endive, great burdock and yacon provide insights into Asteraceae paleo-polyploidization history and plant inulin production.</title>
        <authorList>
            <person name="Fan W."/>
            <person name="Wang S."/>
            <person name="Wang H."/>
            <person name="Wang A."/>
            <person name="Jiang F."/>
            <person name="Liu H."/>
            <person name="Zhao H."/>
            <person name="Xu D."/>
            <person name="Zhang Y."/>
        </authorList>
    </citation>
    <scope>NUCLEOTIDE SEQUENCE [LARGE SCALE GENOMIC DNA]</scope>
    <source>
        <strain evidence="2">cv. Niubang</strain>
    </source>
</reference>
<protein>
    <submittedName>
        <fullName evidence="1">Uncharacterized protein</fullName>
    </submittedName>
</protein>
<organism evidence="1 2">
    <name type="scientific">Arctium lappa</name>
    <name type="common">Greater burdock</name>
    <name type="synonym">Lappa major</name>
    <dbReference type="NCBI Taxonomy" id="4217"/>
    <lineage>
        <taxon>Eukaryota</taxon>
        <taxon>Viridiplantae</taxon>
        <taxon>Streptophyta</taxon>
        <taxon>Embryophyta</taxon>
        <taxon>Tracheophyta</taxon>
        <taxon>Spermatophyta</taxon>
        <taxon>Magnoliopsida</taxon>
        <taxon>eudicotyledons</taxon>
        <taxon>Gunneridae</taxon>
        <taxon>Pentapetalae</taxon>
        <taxon>asterids</taxon>
        <taxon>campanulids</taxon>
        <taxon>Asterales</taxon>
        <taxon>Asteraceae</taxon>
        <taxon>Carduoideae</taxon>
        <taxon>Cardueae</taxon>
        <taxon>Arctiinae</taxon>
        <taxon>Arctium</taxon>
    </lineage>
</organism>
<dbReference type="EMBL" id="CM042048">
    <property type="protein sequence ID" value="KAI3757262.1"/>
    <property type="molecule type" value="Genomic_DNA"/>
</dbReference>